<dbReference type="RefSeq" id="WP_139919963.1">
    <property type="nucleotide sequence ID" value="NZ_CBCSLE010000011.1"/>
</dbReference>
<evidence type="ECO:0000256" key="1">
    <source>
        <dbReference type="SAM" id="MobiDB-lite"/>
    </source>
</evidence>
<name>A0A7X4YI24_9BACT</name>
<feature type="region of interest" description="Disordered" evidence="1">
    <location>
        <begin position="75"/>
        <end position="134"/>
    </location>
</feature>
<feature type="compositionally biased region" description="Polar residues" evidence="1">
    <location>
        <begin position="89"/>
        <end position="112"/>
    </location>
</feature>
<evidence type="ECO:0000313" key="2">
    <source>
        <dbReference type="EMBL" id="NBC44797.1"/>
    </source>
</evidence>
<evidence type="ECO:0000313" key="3">
    <source>
        <dbReference type="Proteomes" id="UP000537825"/>
    </source>
</evidence>
<accession>A0A7X4YI24</accession>
<dbReference type="Proteomes" id="UP000537825">
    <property type="component" value="Unassembled WGS sequence"/>
</dbReference>
<protein>
    <submittedName>
        <fullName evidence="2">Uncharacterized protein</fullName>
    </submittedName>
</protein>
<proteinExistence type="predicted"/>
<feature type="compositionally biased region" description="Basic and acidic residues" evidence="1">
    <location>
        <begin position="116"/>
        <end position="134"/>
    </location>
</feature>
<sequence length="134" mass="15047">MGCLPLPDNWVLDNGKAAMSGPGNVNVQANKAAFEAQQRTFHEKNDAIHQAIAATYAQANAASDRMHHRFVNSLKDEETVRNPGDGQRYQVQTGANPYWMNSNGQYVPSNDPNYDPNHDPRLNHQTWKKTDIED</sequence>
<dbReference type="AlphaFoldDB" id="A0A7X4YI24"/>
<comment type="caution">
    <text evidence="2">The sequence shown here is derived from an EMBL/GenBank/DDBJ whole genome shotgun (WGS) entry which is preliminary data.</text>
</comment>
<organism evidence="2 3">
    <name type="scientific">Corallococcus exiguus</name>
    <dbReference type="NCBI Taxonomy" id="83462"/>
    <lineage>
        <taxon>Bacteria</taxon>
        <taxon>Pseudomonadati</taxon>
        <taxon>Myxococcota</taxon>
        <taxon>Myxococcia</taxon>
        <taxon>Myxococcales</taxon>
        <taxon>Cystobacterineae</taxon>
        <taxon>Myxococcaceae</taxon>
        <taxon>Corallococcus</taxon>
    </lineage>
</organism>
<dbReference type="EMBL" id="JAAAPK010000011">
    <property type="protein sequence ID" value="NBC44797.1"/>
    <property type="molecule type" value="Genomic_DNA"/>
</dbReference>
<reference evidence="2 3" key="1">
    <citation type="submission" date="2020-01" db="EMBL/GenBank/DDBJ databases">
        <title>The draft genome sequence of Corallococcus exiguus DSM 14696.</title>
        <authorList>
            <person name="Zhang X."/>
            <person name="Zhu H."/>
        </authorList>
    </citation>
    <scope>NUCLEOTIDE SEQUENCE [LARGE SCALE GENOMIC DNA]</scope>
    <source>
        <strain evidence="2 3">DSM 14696</strain>
    </source>
</reference>
<keyword evidence="3" id="KW-1185">Reference proteome</keyword>
<gene>
    <name evidence="2" type="ORF">GTZ93_33855</name>
</gene>